<dbReference type="EMBL" id="METQ01000004">
    <property type="protein sequence ID" value="OGC10072.1"/>
    <property type="molecule type" value="Genomic_DNA"/>
</dbReference>
<dbReference type="PANTHER" id="PTHR43245:SF23">
    <property type="entry name" value="NAD(P)-BINDING DOMAIN-CONTAINING PROTEIN"/>
    <property type="match status" value="1"/>
</dbReference>
<dbReference type="Proteomes" id="UP000179095">
    <property type="component" value="Unassembled WGS sequence"/>
</dbReference>
<dbReference type="InterPro" id="IPR050177">
    <property type="entry name" value="Lipid_A_modif_metabolic_enz"/>
</dbReference>
<dbReference type="CDD" id="cd08946">
    <property type="entry name" value="SDR_e"/>
    <property type="match status" value="1"/>
</dbReference>
<dbReference type="PANTHER" id="PTHR43245">
    <property type="entry name" value="BIFUNCTIONAL POLYMYXIN RESISTANCE PROTEIN ARNA"/>
    <property type="match status" value="1"/>
</dbReference>
<name>A0A1F4RPF7_UNCSA</name>
<dbReference type="InterPro" id="IPR036291">
    <property type="entry name" value="NAD(P)-bd_dom_sf"/>
</dbReference>
<proteinExistence type="predicted"/>
<comment type="caution">
    <text evidence="2">The sequence shown here is derived from an EMBL/GenBank/DDBJ whole genome shotgun (WGS) entry which is preliminary data.</text>
</comment>
<gene>
    <name evidence="2" type="ORF">A3F86_03295</name>
</gene>
<dbReference type="Gene3D" id="3.40.50.720">
    <property type="entry name" value="NAD(P)-binding Rossmann-like Domain"/>
    <property type="match status" value="1"/>
</dbReference>
<dbReference type="Pfam" id="PF01370">
    <property type="entry name" value="Epimerase"/>
    <property type="match status" value="1"/>
</dbReference>
<dbReference type="SUPFAM" id="SSF51735">
    <property type="entry name" value="NAD(P)-binding Rossmann-fold domains"/>
    <property type="match status" value="1"/>
</dbReference>
<dbReference type="AlphaFoldDB" id="A0A1F4RPF7"/>
<dbReference type="STRING" id="1802568.A3F86_03295"/>
<evidence type="ECO:0000313" key="3">
    <source>
        <dbReference type="Proteomes" id="UP000179095"/>
    </source>
</evidence>
<accession>A0A1F4RPF7</accession>
<dbReference type="InterPro" id="IPR001509">
    <property type="entry name" value="Epimerase_deHydtase"/>
</dbReference>
<evidence type="ECO:0000259" key="1">
    <source>
        <dbReference type="Pfam" id="PF01370"/>
    </source>
</evidence>
<organism evidence="2 3">
    <name type="scientific">candidate division WOR-1 bacterium RIFCSPLOWO2_12_FULL_45_9</name>
    <dbReference type="NCBI Taxonomy" id="1802568"/>
    <lineage>
        <taxon>Bacteria</taxon>
        <taxon>Bacillati</taxon>
        <taxon>Saganbacteria</taxon>
    </lineage>
</organism>
<sequence>MIKRVLVTGGAGYVGSVLIPKLLAKGYKVKVVDLYIYGEDVLDSVKDNPNLKQIKGDIRDVKLLERELNGIEAVIHLACISNDPSYELNPDLGKSINYDAFIQLVDISKKVGVKRFIYASTSSVYGIKEEDNVTEDLPLKPLTDYSKYKALGEEYLIEQRCPGFVTLILRPATVCGYSPRLRLDLSVNILTNHAVNNGMIKVFGGEQRRPNIHIEDMTDLYVKTLEYPDEKIDGKIFNAGYDNMRMKELAAAVKAVVSKELGNDNLKIVTTPTDDNRSYHVSSEKIKRELGFQAKRSVERAVQDLCAAFKAGKIPDSLENKRYFNVKTMQGLNLK</sequence>
<feature type="domain" description="NAD-dependent epimerase/dehydratase" evidence="1">
    <location>
        <begin position="5"/>
        <end position="240"/>
    </location>
</feature>
<protein>
    <submittedName>
        <fullName evidence="2">UDP-glucose 4-epimerase</fullName>
    </submittedName>
</protein>
<reference evidence="2 3" key="1">
    <citation type="journal article" date="2016" name="Nat. Commun.">
        <title>Thousands of microbial genomes shed light on interconnected biogeochemical processes in an aquifer system.</title>
        <authorList>
            <person name="Anantharaman K."/>
            <person name="Brown C.T."/>
            <person name="Hug L.A."/>
            <person name="Sharon I."/>
            <person name="Castelle C.J."/>
            <person name="Probst A.J."/>
            <person name="Thomas B.C."/>
            <person name="Singh A."/>
            <person name="Wilkins M.J."/>
            <person name="Karaoz U."/>
            <person name="Brodie E.L."/>
            <person name="Williams K.H."/>
            <person name="Hubbard S.S."/>
            <person name="Banfield J.F."/>
        </authorList>
    </citation>
    <scope>NUCLEOTIDE SEQUENCE [LARGE SCALE GENOMIC DNA]</scope>
</reference>
<evidence type="ECO:0000313" key="2">
    <source>
        <dbReference type="EMBL" id="OGC10072.1"/>
    </source>
</evidence>